<name>A0ABQ7BLJ8_BRACR</name>
<gene>
    <name evidence="3" type="ORF">DY000_02039940</name>
</gene>
<keyword evidence="2" id="KW-0067">ATP-binding</keyword>
<dbReference type="InterPro" id="IPR005654">
    <property type="entry name" value="ATPase_AFG1-like"/>
</dbReference>
<dbReference type="Proteomes" id="UP000266723">
    <property type="component" value="Unassembled WGS sequence"/>
</dbReference>
<sequence length="178" mass="19634">MDEITLFPFMIDLSSSLSFLQQEKHFDLASGFGIPMKLETSGFETSMPTIGFGSSNDMLDGFSIVPSFDLPSTTDFDGLQKEAVMVAADSRTLIKAWMHKGLEDPLEVVGLEIADEAILLCLDEFMVNDVADALILNRLFRHLFNNGIVRCVVREIGSSVDYRKLTSVSNSLILSNSV</sequence>
<evidence type="ECO:0000313" key="3">
    <source>
        <dbReference type="EMBL" id="KAF3533001.1"/>
    </source>
</evidence>
<dbReference type="Pfam" id="PF03969">
    <property type="entry name" value="AFG1_ATPase"/>
    <property type="match status" value="1"/>
</dbReference>
<dbReference type="EMBL" id="QGKV02001507">
    <property type="protein sequence ID" value="KAF3533001.1"/>
    <property type="molecule type" value="Genomic_DNA"/>
</dbReference>
<comment type="caution">
    <text evidence="3">The sequence shown here is derived from an EMBL/GenBank/DDBJ whole genome shotgun (WGS) entry which is preliminary data.</text>
</comment>
<reference evidence="3 4" key="1">
    <citation type="journal article" date="2020" name="BMC Genomics">
        <title>Intraspecific diversification of the crop wild relative Brassica cretica Lam. using demographic model selection.</title>
        <authorList>
            <person name="Kioukis A."/>
            <person name="Michalopoulou V.A."/>
            <person name="Briers L."/>
            <person name="Pirintsos S."/>
            <person name="Studholme D.J."/>
            <person name="Pavlidis P."/>
            <person name="Sarris P.F."/>
        </authorList>
    </citation>
    <scope>NUCLEOTIDE SEQUENCE [LARGE SCALE GENOMIC DNA]</scope>
    <source>
        <strain evidence="4">cv. PFS-1207/04</strain>
    </source>
</reference>
<evidence type="ECO:0000256" key="2">
    <source>
        <dbReference type="ARBA" id="ARBA00022840"/>
    </source>
</evidence>
<keyword evidence="1" id="KW-0547">Nucleotide-binding</keyword>
<protein>
    <submittedName>
        <fullName evidence="3">Uncharacterized protein</fullName>
    </submittedName>
</protein>
<dbReference type="PANTHER" id="PTHR12169">
    <property type="entry name" value="ATPASE N2B"/>
    <property type="match status" value="1"/>
</dbReference>
<accession>A0ABQ7BLJ8</accession>
<organism evidence="3 4">
    <name type="scientific">Brassica cretica</name>
    <name type="common">Mustard</name>
    <dbReference type="NCBI Taxonomy" id="69181"/>
    <lineage>
        <taxon>Eukaryota</taxon>
        <taxon>Viridiplantae</taxon>
        <taxon>Streptophyta</taxon>
        <taxon>Embryophyta</taxon>
        <taxon>Tracheophyta</taxon>
        <taxon>Spermatophyta</taxon>
        <taxon>Magnoliopsida</taxon>
        <taxon>eudicotyledons</taxon>
        <taxon>Gunneridae</taxon>
        <taxon>Pentapetalae</taxon>
        <taxon>rosids</taxon>
        <taxon>malvids</taxon>
        <taxon>Brassicales</taxon>
        <taxon>Brassicaceae</taxon>
        <taxon>Brassiceae</taxon>
        <taxon>Brassica</taxon>
    </lineage>
</organism>
<proteinExistence type="predicted"/>
<evidence type="ECO:0000313" key="4">
    <source>
        <dbReference type="Proteomes" id="UP000266723"/>
    </source>
</evidence>
<keyword evidence="4" id="KW-1185">Reference proteome</keyword>
<dbReference type="PANTHER" id="PTHR12169:SF31">
    <property type="entry name" value="AFG1-LIKE ATPASE FAMILY PROTEIN"/>
    <property type="match status" value="1"/>
</dbReference>
<evidence type="ECO:0000256" key="1">
    <source>
        <dbReference type="ARBA" id="ARBA00022741"/>
    </source>
</evidence>